<sequence>MAVGIYVLHLHPGEEEIRRTFLREAAECVDPVRCKKVQRLKSTGAKAASLGAGMLLQKMALDLIDGTENTGILFLEEDELLAVLQERMHRDKAGALSFSYEYGELGKPQIVNIPKKFNLSHSGDYVVCAVGDGEVGADIQKWVPYKERTAERFFAPTEWKLLQELPASQRTELFYRLWSRKEAYGKYTGQGIGSAVGEDFSDEQNWQEKQICFWERVLEDSYSLAVCYGTAEA</sequence>
<dbReference type="PANTHER" id="PTHR12215:SF10">
    <property type="entry name" value="L-AMINOADIPATE-SEMIALDEHYDE DEHYDROGENASE-PHOSPHOPANTETHEINYL TRANSFERASE"/>
    <property type="match status" value="1"/>
</dbReference>
<keyword evidence="4" id="KW-0479">Metal-binding</keyword>
<dbReference type="InterPro" id="IPR037143">
    <property type="entry name" value="4-PPantetheinyl_Trfase_dom_sf"/>
</dbReference>
<dbReference type="Gene3D" id="3.90.470.20">
    <property type="entry name" value="4'-phosphopantetheinyl transferase domain"/>
    <property type="match status" value="1"/>
</dbReference>
<keyword evidence="8" id="KW-1185">Reference proteome</keyword>
<dbReference type="GO" id="GO:0008897">
    <property type="term" value="F:holo-[acyl-carrier-protein] synthase activity"/>
    <property type="evidence" value="ECO:0007669"/>
    <property type="project" value="InterPro"/>
</dbReference>
<comment type="caution">
    <text evidence="7">The sequence shown here is derived from an EMBL/GenBank/DDBJ whole genome shotgun (WGS) entry which is preliminary data.</text>
</comment>
<dbReference type="GO" id="GO:0005829">
    <property type="term" value="C:cytosol"/>
    <property type="evidence" value="ECO:0007669"/>
    <property type="project" value="TreeGrafter"/>
</dbReference>
<feature type="domain" description="4'-phosphopantetheinyl transferase" evidence="6">
    <location>
        <begin position="135"/>
        <end position="207"/>
    </location>
</feature>
<evidence type="ECO:0000256" key="1">
    <source>
        <dbReference type="ARBA" id="ARBA00001946"/>
    </source>
</evidence>
<dbReference type="EMBL" id="JAJEPV010000041">
    <property type="protein sequence ID" value="MCC2120720.1"/>
    <property type="molecule type" value="Genomic_DNA"/>
</dbReference>
<evidence type="ECO:0000256" key="3">
    <source>
        <dbReference type="ARBA" id="ARBA00022679"/>
    </source>
</evidence>
<evidence type="ECO:0000313" key="8">
    <source>
        <dbReference type="Proteomes" id="UP001197795"/>
    </source>
</evidence>
<organism evidence="7 8">
    <name type="scientific">Waltera acetigignens</name>
    <dbReference type="NCBI Taxonomy" id="2981769"/>
    <lineage>
        <taxon>Bacteria</taxon>
        <taxon>Bacillati</taxon>
        <taxon>Bacillota</taxon>
        <taxon>Clostridia</taxon>
        <taxon>Lachnospirales</taxon>
        <taxon>Lachnospiraceae</taxon>
        <taxon>Waltera</taxon>
    </lineage>
</organism>
<dbReference type="Pfam" id="PF01648">
    <property type="entry name" value="ACPS"/>
    <property type="match status" value="1"/>
</dbReference>
<dbReference type="GO" id="GO:0019878">
    <property type="term" value="P:lysine biosynthetic process via aminoadipic acid"/>
    <property type="evidence" value="ECO:0007669"/>
    <property type="project" value="TreeGrafter"/>
</dbReference>
<evidence type="ECO:0000259" key="6">
    <source>
        <dbReference type="Pfam" id="PF01648"/>
    </source>
</evidence>
<name>A0AAE3D9C0_9FIRM</name>
<dbReference type="PANTHER" id="PTHR12215">
    <property type="entry name" value="PHOSPHOPANTETHEINE TRANSFERASE"/>
    <property type="match status" value="1"/>
</dbReference>
<evidence type="ECO:0000256" key="2">
    <source>
        <dbReference type="ARBA" id="ARBA00010990"/>
    </source>
</evidence>
<dbReference type="GO" id="GO:0006633">
    <property type="term" value="P:fatty acid biosynthetic process"/>
    <property type="evidence" value="ECO:0007669"/>
    <property type="project" value="InterPro"/>
</dbReference>
<dbReference type="NCBIfam" id="TIGR00556">
    <property type="entry name" value="pantethn_trn"/>
    <property type="match status" value="1"/>
</dbReference>
<reference evidence="7 8" key="1">
    <citation type="submission" date="2021-10" db="EMBL/GenBank/DDBJ databases">
        <title>Anaerobic single-cell dispensing facilitates the cultivation of human gut bacteria.</title>
        <authorList>
            <person name="Afrizal A."/>
        </authorList>
    </citation>
    <scope>NUCLEOTIDE SEQUENCE [LARGE SCALE GENOMIC DNA]</scope>
    <source>
        <strain evidence="7 8">CLA-AA-H273</strain>
    </source>
</reference>
<comment type="cofactor">
    <cofactor evidence="1">
        <name>Mg(2+)</name>
        <dbReference type="ChEBI" id="CHEBI:18420"/>
    </cofactor>
</comment>
<proteinExistence type="inferred from homology"/>
<dbReference type="RefSeq" id="WP_227733711.1">
    <property type="nucleotide sequence ID" value="NZ_JAJEPV010000041.1"/>
</dbReference>
<dbReference type="InterPro" id="IPR004568">
    <property type="entry name" value="Ppantetheine-prot_Trfase_dom"/>
</dbReference>
<dbReference type="AlphaFoldDB" id="A0AAE3D9C0"/>
<evidence type="ECO:0000256" key="4">
    <source>
        <dbReference type="ARBA" id="ARBA00022723"/>
    </source>
</evidence>
<keyword evidence="3 7" id="KW-0808">Transferase</keyword>
<comment type="similarity">
    <text evidence="2">Belongs to the P-Pant transferase superfamily. Gsp/Sfp/HetI/AcpT family.</text>
</comment>
<dbReference type="InterPro" id="IPR050559">
    <property type="entry name" value="P-Pant_transferase_sf"/>
</dbReference>
<evidence type="ECO:0000313" key="7">
    <source>
        <dbReference type="EMBL" id="MCC2120720.1"/>
    </source>
</evidence>
<gene>
    <name evidence="7" type="ORF">LKD75_14180</name>
</gene>
<dbReference type="InterPro" id="IPR008278">
    <property type="entry name" value="4-PPantetheinyl_Trfase_dom"/>
</dbReference>
<keyword evidence="5" id="KW-0460">Magnesium</keyword>
<dbReference type="SUPFAM" id="SSF56214">
    <property type="entry name" value="4'-phosphopantetheinyl transferase"/>
    <property type="match status" value="2"/>
</dbReference>
<accession>A0AAE3D9C0</accession>
<evidence type="ECO:0000256" key="5">
    <source>
        <dbReference type="ARBA" id="ARBA00022842"/>
    </source>
</evidence>
<dbReference type="Proteomes" id="UP001197795">
    <property type="component" value="Unassembled WGS sequence"/>
</dbReference>
<protein>
    <submittedName>
        <fullName evidence="7">4'-phosphopantetheinyl transferase superfamily protein</fullName>
    </submittedName>
</protein>
<dbReference type="GO" id="GO:0000287">
    <property type="term" value="F:magnesium ion binding"/>
    <property type="evidence" value="ECO:0007669"/>
    <property type="project" value="InterPro"/>
</dbReference>